<evidence type="ECO:0000259" key="2">
    <source>
        <dbReference type="PROSITE" id="PS51915"/>
    </source>
</evidence>
<evidence type="ECO:0000256" key="1">
    <source>
        <dbReference type="PROSITE-ProRule" id="PRU01263"/>
    </source>
</evidence>
<sequence>MDKYFLSCRVCLKLDDNKEFTSVFKSSDLRMKFERYFRISLFNDNINDREALICDPCIKQLNEHYEFQLKVRKIDEIYYTPLRNVKISQNPAELKQPNSLLFTIQNDSIETDTENILCHSANEILGLKIQNVHSLR</sequence>
<feature type="domain" description="ZAD" evidence="2">
    <location>
        <begin position="6"/>
        <end position="81"/>
    </location>
</feature>
<dbReference type="AlphaFoldDB" id="A0A9N9RSY7"/>
<proteinExistence type="predicted"/>
<dbReference type="Pfam" id="PF07776">
    <property type="entry name" value="zf-AD"/>
    <property type="match status" value="1"/>
</dbReference>
<feature type="binding site" evidence="1">
    <location>
        <position position="57"/>
    </location>
    <ligand>
        <name>Zn(2+)</name>
        <dbReference type="ChEBI" id="CHEBI:29105"/>
    </ligand>
</feature>
<dbReference type="Gene3D" id="3.40.1800.20">
    <property type="match status" value="1"/>
</dbReference>
<dbReference type="Proteomes" id="UP001153620">
    <property type="component" value="Chromosome 2"/>
</dbReference>
<dbReference type="GO" id="GO:0005634">
    <property type="term" value="C:nucleus"/>
    <property type="evidence" value="ECO:0007669"/>
    <property type="project" value="InterPro"/>
</dbReference>
<feature type="binding site" evidence="1">
    <location>
        <position position="11"/>
    </location>
    <ligand>
        <name>Zn(2+)</name>
        <dbReference type="ChEBI" id="CHEBI:29105"/>
    </ligand>
</feature>
<organism evidence="3 4">
    <name type="scientific">Chironomus riparius</name>
    <dbReference type="NCBI Taxonomy" id="315576"/>
    <lineage>
        <taxon>Eukaryota</taxon>
        <taxon>Metazoa</taxon>
        <taxon>Ecdysozoa</taxon>
        <taxon>Arthropoda</taxon>
        <taxon>Hexapoda</taxon>
        <taxon>Insecta</taxon>
        <taxon>Pterygota</taxon>
        <taxon>Neoptera</taxon>
        <taxon>Endopterygota</taxon>
        <taxon>Diptera</taxon>
        <taxon>Nematocera</taxon>
        <taxon>Chironomoidea</taxon>
        <taxon>Chironomidae</taxon>
        <taxon>Chironominae</taxon>
        <taxon>Chironomus</taxon>
    </lineage>
</organism>
<dbReference type="GO" id="GO:0008270">
    <property type="term" value="F:zinc ion binding"/>
    <property type="evidence" value="ECO:0007669"/>
    <property type="project" value="UniProtKB-UniRule"/>
</dbReference>
<dbReference type="SMART" id="SM00868">
    <property type="entry name" value="zf-AD"/>
    <property type="match status" value="1"/>
</dbReference>
<protein>
    <recommendedName>
        <fullName evidence="2">ZAD domain-containing protein</fullName>
    </recommendedName>
</protein>
<dbReference type="OrthoDB" id="6077919at2759"/>
<dbReference type="SUPFAM" id="SSF57716">
    <property type="entry name" value="Glucocorticoid receptor-like (DNA-binding domain)"/>
    <property type="match status" value="1"/>
</dbReference>
<evidence type="ECO:0000313" key="4">
    <source>
        <dbReference type="Proteomes" id="UP001153620"/>
    </source>
</evidence>
<name>A0A9N9RSY7_9DIPT</name>
<gene>
    <name evidence="3" type="ORF">CHIRRI_LOCUS5616</name>
</gene>
<feature type="binding site" evidence="1">
    <location>
        <position position="8"/>
    </location>
    <ligand>
        <name>Zn(2+)</name>
        <dbReference type="ChEBI" id="CHEBI:29105"/>
    </ligand>
</feature>
<reference evidence="3" key="1">
    <citation type="submission" date="2022-01" db="EMBL/GenBank/DDBJ databases">
        <authorList>
            <person name="King R."/>
        </authorList>
    </citation>
    <scope>NUCLEOTIDE SEQUENCE</scope>
</reference>
<keyword evidence="1" id="KW-0479">Metal-binding</keyword>
<evidence type="ECO:0000313" key="3">
    <source>
        <dbReference type="EMBL" id="CAG9802711.1"/>
    </source>
</evidence>
<dbReference type="InterPro" id="IPR012934">
    <property type="entry name" value="Znf_AD"/>
</dbReference>
<accession>A0A9N9RSY7</accession>
<reference evidence="3" key="2">
    <citation type="submission" date="2022-10" db="EMBL/GenBank/DDBJ databases">
        <authorList>
            <consortium name="ENA_rothamsted_submissions"/>
            <consortium name="culmorum"/>
            <person name="King R."/>
        </authorList>
    </citation>
    <scope>NUCLEOTIDE SEQUENCE</scope>
</reference>
<dbReference type="EMBL" id="OU895878">
    <property type="protein sequence ID" value="CAG9802711.1"/>
    <property type="molecule type" value="Genomic_DNA"/>
</dbReference>
<dbReference type="PROSITE" id="PS51915">
    <property type="entry name" value="ZAD"/>
    <property type="match status" value="1"/>
</dbReference>
<keyword evidence="4" id="KW-1185">Reference proteome</keyword>
<keyword evidence="1" id="KW-0863">Zinc-finger</keyword>
<feature type="binding site" evidence="1">
    <location>
        <position position="54"/>
    </location>
    <ligand>
        <name>Zn(2+)</name>
        <dbReference type="ChEBI" id="CHEBI:29105"/>
    </ligand>
</feature>
<keyword evidence="1" id="KW-0862">Zinc</keyword>